<dbReference type="InterPro" id="IPR032466">
    <property type="entry name" value="Metal_Hydrolase"/>
</dbReference>
<name>F5YCL0_LEAAZ</name>
<reference evidence="9 10" key="2">
    <citation type="journal article" date="2011" name="ISME J.">
        <title>RNA-seq reveals cooperative metabolic interactions between two termite-gut spirochete species in co-culture.</title>
        <authorList>
            <person name="Rosenthal A.Z."/>
            <person name="Matson E.G."/>
            <person name="Eldar A."/>
            <person name="Leadbetter J.R."/>
        </authorList>
    </citation>
    <scope>NUCLEOTIDE SEQUENCE [LARGE SCALE GENOMIC DNA]</scope>
    <source>
        <strain evidence="10">ATCC BAA-888 / DSM 13862 / ZAS-9</strain>
    </source>
</reference>
<dbReference type="AlphaFoldDB" id="F5YCL0"/>
<dbReference type="InParanoid" id="F5YCL0"/>
<dbReference type="InterPro" id="IPR006680">
    <property type="entry name" value="Amidohydro-rel"/>
</dbReference>
<organism evidence="9 10">
    <name type="scientific">Leadbettera azotonutricia (strain ATCC BAA-888 / DSM 13862 / ZAS-9)</name>
    <name type="common">Treponema azotonutricium</name>
    <dbReference type="NCBI Taxonomy" id="545695"/>
    <lineage>
        <taxon>Bacteria</taxon>
        <taxon>Pseudomonadati</taxon>
        <taxon>Spirochaetota</taxon>
        <taxon>Spirochaetia</taxon>
        <taxon>Spirochaetales</taxon>
        <taxon>Breznakiellaceae</taxon>
        <taxon>Leadbettera</taxon>
    </lineage>
</organism>
<dbReference type="PANTHER" id="PTHR11113">
    <property type="entry name" value="N-ACETYLGLUCOSAMINE-6-PHOSPHATE DEACETYLASE"/>
    <property type="match status" value="1"/>
</dbReference>
<dbReference type="InterPro" id="IPR026912">
    <property type="entry name" value="Adenine_deam_C"/>
</dbReference>
<evidence type="ECO:0000256" key="2">
    <source>
        <dbReference type="ARBA" id="ARBA00012782"/>
    </source>
</evidence>
<evidence type="ECO:0000256" key="5">
    <source>
        <dbReference type="ARBA" id="ARBA00047720"/>
    </source>
</evidence>
<dbReference type="OrthoDB" id="9775607at2"/>
<dbReference type="GO" id="GO:0006146">
    <property type="term" value="P:adenine catabolic process"/>
    <property type="evidence" value="ECO:0007669"/>
    <property type="project" value="InterPro"/>
</dbReference>
<keyword evidence="10" id="KW-1185">Reference proteome</keyword>
<protein>
    <recommendedName>
        <fullName evidence="2 6">Adenine deaminase</fullName>
        <shortName evidence="6">Adenase</shortName>
        <shortName evidence="6">Adenine aminase</shortName>
        <ecNumber evidence="2 6">3.5.4.2</ecNumber>
    </recommendedName>
</protein>
<dbReference type="KEGG" id="taz:TREAZ_1742"/>
<keyword evidence="4 6" id="KW-0464">Manganese</keyword>
<dbReference type="PANTHER" id="PTHR11113:SF2">
    <property type="entry name" value="ADENINE DEAMINASE"/>
    <property type="match status" value="1"/>
</dbReference>
<feature type="domain" description="Adenine deaminase C-terminal" evidence="8">
    <location>
        <begin position="404"/>
        <end position="572"/>
    </location>
</feature>
<reference evidence="10" key="1">
    <citation type="submission" date="2009-12" db="EMBL/GenBank/DDBJ databases">
        <title>Complete sequence of Treponema azotonutricium strain ZAS-9.</title>
        <authorList>
            <person name="Tetu S.G."/>
            <person name="Matson E."/>
            <person name="Ren Q."/>
            <person name="Seshadri R."/>
            <person name="Elbourne L."/>
            <person name="Hassan K.A."/>
            <person name="Durkin A."/>
            <person name="Radune D."/>
            <person name="Mohamoud Y."/>
            <person name="Shay R."/>
            <person name="Jin S."/>
            <person name="Zhang X."/>
            <person name="Lucey K."/>
            <person name="Ballor N.R."/>
            <person name="Ottesen E."/>
            <person name="Rosenthal R."/>
            <person name="Allen A."/>
            <person name="Leadbetter J.R."/>
            <person name="Paulsen I.T."/>
        </authorList>
    </citation>
    <scope>NUCLEOTIDE SEQUENCE [LARGE SCALE GENOMIC DNA]</scope>
    <source>
        <strain evidence="10">ATCC BAA-888 / DSM 13862 / ZAS-9</strain>
    </source>
</reference>
<comment type="catalytic activity">
    <reaction evidence="5 6">
        <text>adenine + H2O + H(+) = hypoxanthine + NH4(+)</text>
        <dbReference type="Rhea" id="RHEA:23688"/>
        <dbReference type="ChEBI" id="CHEBI:15377"/>
        <dbReference type="ChEBI" id="CHEBI:15378"/>
        <dbReference type="ChEBI" id="CHEBI:16708"/>
        <dbReference type="ChEBI" id="CHEBI:17368"/>
        <dbReference type="ChEBI" id="CHEBI:28938"/>
        <dbReference type="EC" id="3.5.4.2"/>
    </reaction>
</comment>
<dbReference type="Proteomes" id="UP000009222">
    <property type="component" value="Chromosome"/>
</dbReference>
<dbReference type="Pfam" id="PF13382">
    <property type="entry name" value="Adenine_deam_C"/>
    <property type="match status" value="1"/>
</dbReference>
<evidence type="ECO:0000256" key="1">
    <source>
        <dbReference type="ARBA" id="ARBA00006773"/>
    </source>
</evidence>
<evidence type="ECO:0000313" key="9">
    <source>
        <dbReference type="EMBL" id="AEF82748.1"/>
    </source>
</evidence>
<evidence type="ECO:0000259" key="8">
    <source>
        <dbReference type="Pfam" id="PF13382"/>
    </source>
</evidence>
<dbReference type="Gene3D" id="3.20.20.140">
    <property type="entry name" value="Metal-dependent hydrolases"/>
    <property type="match status" value="1"/>
</dbReference>
<dbReference type="InterPro" id="IPR006679">
    <property type="entry name" value="Adenine_deam"/>
</dbReference>
<evidence type="ECO:0000256" key="3">
    <source>
        <dbReference type="ARBA" id="ARBA00022801"/>
    </source>
</evidence>
<dbReference type="SUPFAM" id="SSF51556">
    <property type="entry name" value="Metallo-dependent hydrolases"/>
    <property type="match status" value="1"/>
</dbReference>
<evidence type="ECO:0000256" key="6">
    <source>
        <dbReference type="HAMAP-Rule" id="MF_01518"/>
    </source>
</evidence>
<dbReference type="GO" id="GO:0000034">
    <property type="term" value="F:adenine deaminase activity"/>
    <property type="evidence" value="ECO:0007669"/>
    <property type="project" value="UniProtKB-UniRule"/>
</dbReference>
<sequence length="581" mass="62704">MGKNELQKLMDTAAGRRPADLLIKNARIADVYSGVFFQGDAAVSGEYIAGIVPGEGGYEALAVVDAAGAYLLPGFIDSHIHIESSYLCPEEFGRLLVPLGTTTIITDPHEIVNIAGLSGLAYMLGAAEQSALDIKFMLPSCVPATPFDHAGARIDAQDMAKPLEDGRILGLGEFMDFPDLIGGKDAVLDKVILARKAGKLIDGHAPLLTGKDLNAYTASGIHTDHECTTVEEMQEKISRGMYAMLRQGSACDDLAVLVKGVTDKNNRRCLLCSDDLQPRTIRERGHMNALLKNCVEAGLAPMAAIRMATLNAAECFRLHDRGAIAPGLRADMVLVHDLENFHAEKVFIAGKLISENNRYLPQIIRHDDSAVRGTFHVRDFSKERLKLRLNSDTVYVIDVSAGSLITGKGKAKVKRDSEGCFVHESGVDIAKIAVVERHHNTGNIGLALLRGFGIKRGAIAISISHDSHNIITAGVSDDDIVFAVEELLRQNGGMALVQGGKLLAGMSLPLGGIMSDQSGEWVEKKLSAIYECARRDLGIKEEIDPVSIFAFMSLAVIPELKLTDMGLFDFASRKIIPLEAE</sequence>
<accession>F5YCL0</accession>
<dbReference type="NCBIfam" id="TIGR01178">
    <property type="entry name" value="ade"/>
    <property type="match status" value="1"/>
</dbReference>
<proteinExistence type="inferred from homology"/>
<comment type="similarity">
    <text evidence="1 6">Belongs to the metallo-dependent hydrolases superfamily. Adenine deaminase family.</text>
</comment>
<feature type="domain" description="Amidohydrolase-related" evidence="7">
    <location>
        <begin position="70"/>
        <end position="352"/>
    </location>
</feature>
<dbReference type="InterPro" id="IPR011059">
    <property type="entry name" value="Metal-dep_hydrolase_composite"/>
</dbReference>
<dbReference type="STRING" id="545695.TREAZ_1742"/>
<evidence type="ECO:0000313" key="10">
    <source>
        <dbReference type="Proteomes" id="UP000009222"/>
    </source>
</evidence>
<dbReference type="HAMAP" id="MF_01518">
    <property type="entry name" value="Adenine_deamin"/>
    <property type="match status" value="1"/>
</dbReference>
<dbReference type="EMBL" id="CP001841">
    <property type="protein sequence ID" value="AEF82748.1"/>
    <property type="molecule type" value="Genomic_DNA"/>
</dbReference>
<keyword evidence="3 6" id="KW-0378">Hydrolase</keyword>
<dbReference type="SUPFAM" id="SSF51338">
    <property type="entry name" value="Composite domain of metallo-dependent hydrolases"/>
    <property type="match status" value="1"/>
</dbReference>
<dbReference type="Pfam" id="PF01979">
    <property type="entry name" value="Amidohydro_1"/>
    <property type="match status" value="1"/>
</dbReference>
<gene>
    <name evidence="6 9" type="primary">ade</name>
    <name evidence="9" type="ordered locus">TREAZ_1742</name>
</gene>
<dbReference type="Gene3D" id="2.30.40.10">
    <property type="entry name" value="Urease, subunit C, domain 1"/>
    <property type="match status" value="1"/>
</dbReference>
<dbReference type="FunCoup" id="F5YCL0">
    <property type="interactions" value="79"/>
</dbReference>
<dbReference type="EC" id="3.5.4.2" evidence="2 6"/>
<dbReference type="HOGENOM" id="CLU_027935_0_0_12"/>
<dbReference type="CDD" id="cd01295">
    <property type="entry name" value="AdeC"/>
    <property type="match status" value="1"/>
</dbReference>
<evidence type="ECO:0000256" key="4">
    <source>
        <dbReference type="ARBA" id="ARBA00023211"/>
    </source>
</evidence>
<dbReference type="eggNOG" id="COG1001">
    <property type="taxonomic scope" value="Bacteria"/>
</dbReference>
<evidence type="ECO:0000259" key="7">
    <source>
        <dbReference type="Pfam" id="PF01979"/>
    </source>
</evidence>
<comment type="cofactor">
    <cofactor evidence="6">
        <name>Mn(2+)</name>
        <dbReference type="ChEBI" id="CHEBI:29035"/>
    </cofactor>
</comment>